<comment type="pathway">
    <text evidence="1 6">Cell wall biogenesis; peptidoglycan biosynthesis.</text>
</comment>
<dbReference type="CDD" id="cd16913">
    <property type="entry name" value="YkuD_like"/>
    <property type="match status" value="1"/>
</dbReference>
<keyword evidence="2" id="KW-0808">Transferase</keyword>
<dbReference type="Gene3D" id="2.30.30.40">
    <property type="entry name" value="SH3 Domains"/>
    <property type="match status" value="1"/>
</dbReference>
<dbReference type="InterPro" id="IPR038063">
    <property type="entry name" value="Transpep_catalytic_dom"/>
</dbReference>
<dbReference type="EMBL" id="BNJJ01000008">
    <property type="protein sequence ID" value="GHO85376.1"/>
    <property type="molecule type" value="Genomic_DNA"/>
</dbReference>
<evidence type="ECO:0000256" key="4">
    <source>
        <dbReference type="ARBA" id="ARBA00022984"/>
    </source>
</evidence>
<evidence type="ECO:0000313" key="9">
    <source>
        <dbReference type="Proteomes" id="UP000635565"/>
    </source>
</evidence>
<dbReference type="PANTHER" id="PTHR30582:SF2">
    <property type="entry name" value="L,D-TRANSPEPTIDASE YCIB-RELATED"/>
    <property type="match status" value="1"/>
</dbReference>
<organism evidence="8 9">
    <name type="scientific">Dictyobacter formicarum</name>
    <dbReference type="NCBI Taxonomy" id="2778368"/>
    <lineage>
        <taxon>Bacteria</taxon>
        <taxon>Bacillati</taxon>
        <taxon>Chloroflexota</taxon>
        <taxon>Ktedonobacteria</taxon>
        <taxon>Ktedonobacterales</taxon>
        <taxon>Dictyobacteraceae</taxon>
        <taxon>Dictyobacter</taxon>
    </lineage>
</organism>
<comment type="caution">
    <text evidence="8">The sequence shown here is derived from an EMBL/GenBank/DDBJ whole genome shotgun (WGS) entry which is preliminary data.</text>
</comment>
<proteinExistence type="predicted"/>
<dbReference type="PANTHER" id="PTHR30582">
    <property type="entry name" value="L,D-TRANSPEPTIDASE"/>
    <property type="match status" value="1"/>
</dbReference>
<dbReference type="InterPro" id="IPR050979">
    <property type="entry name" value="LD-transpeptidase"/>
</dbReference>
<evidence type="ECO:0000256" key="6">
    <source>
        <dbReference type="PROSITE-ProRule" id="PRU01373"/>
    </source>
</evidence>
<dbReference type="PROSITE" id="PS52029">
    <property type="entry name" value="LD_TPASE"/>
    <property type="match status" value="1"/>
</dbReference>
<dbReference type="RefSeq" id="WP_236022935.1">
    <property type="nucleotide sequence ID" value="NZ_BNJJ01000008.1"/>
</dbReference>
<dbReference type="Proteomes" id="UP000635565">
    <property type="component" value="Unassembled WGS sequence"/>
</dbReference>
<feature type="domain" description="L,D-TPase catalytic" evidence="7">
    <location>
        <begin position="195"/>
        <end position="330"/>
    </location>
</feature>
<protein>
    <recommendedName>
        <fullName evidence="7">L,D-TPase catalytic domain-containing protein</fullName>
    </recommendedName>
</protein>
<evidence type="ECO:0000313" key="8">
    <source>
        <dbReference type="EMBL" id="GHO85376.1"/>
    </source>
</evidence>
<reference evidence="8 9" key="1">
    <citation type="journal article" date="2021" name="Int. J. Syst. Evol. Microbiol.">
        <title>Reticulibacter mediterranei gen. nov., sp. nov., within the new family Reticulibacteraceae fam. nov., and Ktedonospora formicarum gen. nov., sp. nov., Ktedonobacter robiniae sp. nov., Dictyobacter formicarum sp. nov. and Dictyobacter arantiisoli sp. nov., belonging to the class Ktedonobacteria.</title>
        <authorList>
            <person name="Yabe S."/>
            <person name="Zheng Y."/>
            <person name="Wang C.M."/>
            <person name="Sakai Y."/>
            <person name="Abe K."/>
            <person name="Yokota A."/>
            <person name="Donadio S."/>
            <person name="Cavaletti L."/>
            <person name="Monciardini P."/>
        </authorList>
    </citation>
    <scope>NUCLEOTIDE SEQUENCE [LARGE SCALE GENOMIC DNA]</scope>
    <source>
        <strain evidence="8 9">SOSP1-9</strain>
    </source>
</reference>
<gene>
    <name evidence="8" type="ORF">KSZ_33820</name>
</gene>
<evidence type="ECO:0000256" key="2">
    <source>
        <dbReference type="ARBA" id="ARBA00022679"/>
    </source>
</evidence>
<dbReference type="InterPro" id="IPR005490">
    <property type="entry name" value="LD_TPept_cat_dom"/>
</dbReference>
<keyword evidence="9" id="KW-1185">Reference proteome</keyword>
<evidence type="ECO:0000256" key="1">
    <source>
        <dbReference type="ARBA" id="ARBA00004752"/>
    </source>
</evidence>
<feature type="active site" description="Nucleophile" evidence="6">
    <location>
        <position position="306"/>
    </location>
</feature>
<dbReference type="SUPFAM" id="SSF141523">
    <property type="entry name" value="L,D-transpeptidase catalytic domain-like"/>
    <property type="match status" value="1"/>
</dbReference>
<dbReference type="Gene3D" id="2.40.440.10">
    <property type="entry name" value="L,D-transpeptidase catalytic domain-like"/>
    <property type="match status" value="1"/>
</dbReference>
<evidence type="ECO:0000259" key="7">
    <source>
        <dbReference type="PROSITE" id="PS52029"/>
    </source>
</evidence>
<evidence type="ECO:0000256" key="3">
    <source>
        <dbReference type="ARBA" id="ARBA00022960"/>
    </source>
</evidence>
<name>A0ABQ3VIS2_9CHLR</name>
<sequence length="331" mass="36580">MQKRLKTLLIWGVLLVFALSIAGMVAARQYHAPLLAQPTPLHLLHTNTIKTSSLLSTDRLRNRASEEAIQSSESNARSTLTHALITHLSLLGKDERAFAVTWEATPFIAYTTGWANIRSSPHGDGSLLGTAAPDTTLTIYGTIRGDTLSNTTTWYRVSDQQSTPQYVYSELVSTTPPAQSSWNPVNTLSVPDTGKIIIINVTNQWLYAYQDGQQVTSSAITTGRPGLDTPIGTFQVINKESPTTFYSIWPQGSPYYFPPTRIQFALEFLGSGYFIHDAFWRNDYGPGSNVPHYIPGYGTELGSHGCVNVPYSTMSWLYNWADLGTTVEITY</sequence>
<feature type="active site" description="Proton donor/acceptor" evidence="6">
    <location>
        <position position="276"/>
    </location>
</feature>
<accession>A0ABQ3VIS2</accession>
<keyword evidence="3 6" id="KW-0133">Cell shape</keyword>
<evidence type="ECO:0000256" key="5">
    <source>
        <dbReference type="ARBA" id="ARBA00023316"/>
    </source>
</evidence>
<keyword evidence="4 6" id="KW-0573">Peptidoglycan synthesis</keyword>
<dbReference type="Pfam" id="PF03734">
    <property type="entry name" value="YkuD"/>
    <property type="match status" value="1"/>
</dbReference>
<keyword evidence="5 6" id="KW-0961">Cell wall biogenesis/degradation</keyword>